<dbReference type="GeneID" id="58719012"/>
<evidence type="ECO:0000313" key="7">
    <source>
        <dbReference type="EMBL" id="MBC1777501.1"/>
    </source>
</evidence>
<dbReference type="EMBL" id="JAARRU010000001">
    <property type="protein sequence ID" value="MBC1563953.1"/>
    <property type="molecule type" value="Genomic_DNA"/>
</dbReference>
<dbReference type="Proteomes" id="UP000591929">
    <property type="component" value="Unassembled WGS sequence"/>
</dbReference>
<dbReference type="Proteomes" id="UP000541735">
    <property type="component" value="Unassembled WGS sequence"/>
</dbReference>
<dbReference type="STRING" id="1552123.EP57_07080"/>
<accession>A0A099WAW6</accession>
<dbReference type="AlphaFoldDB" id="A0A099WAW6"/>
<comment type="caution">
    <text evidence="2">The sequence shown here is derived from an EMBL/GenBank/DDBJ whole genome shotgun (WGS) entry which is preliminary data.</text>
</comment>
<dbReference type="InterPro" id="IPR053468">
    <property type="entry name" value="ComGE-like"/>
</dbReference>
<dbReference type="Proteomes" id="UP000029844">
    <property type="component" value="Unassembled WGS sequence"/>
</dbReference>
<organism evidence="2 10">
    <name type="scientific">Listeria booriae</name>
    <dbReference type="NCBI Taxonomy" id="1552123"/>
    <lineage>
        <taxon>Bacteria</taxon>
        <taxon>Bacillati</taxon>
        <taxon>Bacillota</taxon>
        <taxon>Bacilli</taxon>
        <taxon>Bacillales</taxon>
        <taxon>Listeriaceae</taxon>
        <taxon>Listeria</taxon>
    </lineage>
</organism>
<evidence type="ECO:0000313" key="2">
    <source>
        <dbReference type="EMBL" id="KGL41598.1"/>
    </source>
</evidence>
<evidence type="ECO:0000313" key="12">
    <source>
        <dbReference type="Proteomes" id="UP000541735"/>
    </source>
</evidence>
<dbReference type="EMBL" id="JAARUV010000001">
    <property type="protein sequence ID" value="MBC1777501.1"/>
    <property type="molecule type" value="Genomic_DNA"/>
</dbReference>
<protein>
    <submittedName>
        <fullName evidence="3">Histidine kinase</fullName>
    </submittedName>
</protein>
<dbReference type="EMBL" id="JAARYY010000003">
    <property type="protein sequence ID" value="MBC2243752.1"/>
    <property type="molecule type" value="Genomic_DNA"/>
</dbReference>
<sequence>MKKSNGFSLLESLFSLSMLSLIVLSLLPMIIQMKQQLHEQNQKTTAFQLLAEESKFHIDTLASTNYKTTIKKQAYQITYSKEANKLCAAYAKENMCYSLK</sequence>
<dbReference type="EMBL" id="JNFA01000019">
    <property type="protein sequence ID" value="KGL41598.1"/>
    <property type="molecule type" value="Genomic_DNA"/>
</dbReference>
<dbReference type="eggNOG" id="ENOG5033IF8">
    <property type="taxonomic scope" value="Bacteria"/>
</dbReference>
<keyword evidence="3" id="KW-0808">Transferase</keyword>
<evidence type="ECO:0000313" key="11">
    <source>
        <dbReference type="Proteomes" id="UP000533953"/>
    </source>
</evidence>
<keyword evidence="10" id="KW-1185">Reference proteome</keyword>
<dbReference type="GO" id="GO:0016301">
    <property type="term" value="F:kinase activity"/>
    <property type="evidence" value="ECO:0007669"/>
    <property type="project" value="UniProtKB-KW"/>
</dbReference>
<dbReference type="Proteomes" id="UP000533953">
    <property type="component" value="Unassembled WGS sequence"/>
</dbReference>
<dbReference type="Proteomes" id="UP000543379">
    <property type="component" value="Unassembled WGS sequence"/>
</dbReference>
<dbReference type="EMBL" id="JAARPL010000001">
    <property type="protein sequence ID" value="MBC1370894.1"/>
    <property type="molecule type" value="Genomic_DNA"/>
</dbReference>
<feature type="transmembrane region" description="Helical" evidence="1">
    <location>
        <begin position="12"/>
        <end position="31"/>
    </location>
</feature>
<dbReference type="EMBL" id="JAASTX010000034">
    <property type="protein sequence ID" value="MBC1493413.1"/>
    <property type="molecule type" value="Genomic_DNA"/>
</dbReference>
<dbReference type="EMBL" id="JAAROV010000001">
    <property type="protein sequence ID" value="MBC1316002.1"/>
    <property type="molecule type" value="Genomic_DNA"/>
</dbReference>
<evidence type="ECO:0000313" key="14">
    <source>
        <dbReference type="Proteomes" id="UP000547643"/>
    </source>
</evidence>
<evidence type="ECO:0000313" key="8">
    <source>
        <dbReference type="EMBL" id="MBC2177137.1"/>
    </source>
</evidence>
<dbReference type="RefSeq" id="WP_052167597.1">
    <property type="nucleotide sequence ID" value="NZ_CBCSHQ010000005.1"/>
</dbReference>
<dbReference type="Proteomes" id="UP000586951">
    <property type="component" value="Unassembled WGS sequence"/>
</dbReference>
<dbReference type="Proteomes" id="UP000547643">
    <property type="component" value="Unassembled WGS sequence"/>
</dbReference>
<reference evidence="2 10" key="1">
    <citation type="submission" date="2014-05" db="EMBL/GenBank/DDBJ databases">
        <title>Novel Listeriaceae from food processing environments.</title>
        <authorList>
            <person name="den Bakker H.C."/>
        </authorList>
    </citation>
    <scope>NUCLEOTIDE SEQUENCE [LARGE SCALE GENOMIC DNA]</scope>
    <source>
        <strain evidence="2 10">FSL A5-0281</strain>
    </source>
</reference>
<keyword evidence="1" id="KW-0812">Transmembrane</keyword>
<reference evidence="11 12" key="2">
    <citation type="submission" date="2020-03" db="EMBL/GenBank/DDBJ databases">
        <title>Soil Listeria distribution.</title>
        <authorList>
            <person name="Liao J."/>
            <person name="Wiedmann M."/>
        </authorList>
    </citation>
    <scope>NUCLEOTIDE SEQUENCE [LARGE SCALE GENOMIC DNA]</scope>
    <source>
        <strain evidence="9 15">FSL L7-0153</strain>
        <strain evidence="8 12">FSL L7-0259</strain>
        <strain evidence="7 14">FSL L7-1017</strain>
        <strain evidence="6 16">FSL L7-1427</strain>
        <strain evidence="5 11">FSL L7-1547</strain>
        <strain evidence="4 17">FSL L7-1681</strain>
        <strain evidence="3 13">FSL L7-1816</strain>
    </source>
</reference>
<evidence type="ECO:0000313" key="9">
    <source>
        <dbReference type="EMBL" id="MBC2243752.1"/>
    </source>
</evidence>
<dbReference type="EMBL" id="JAARYD010000005">
    <property type="protein sequence ID" value="MBC2177137.1"/>
    <property type="molecule type" value="Genomic_DNA"/>
</dbReference>
<evidence type="ECO:0000313" key="17">
    <source>
        <dbReference type="Proteomes" id="UP000591929"/>
    </source>
</evidence>
<keyword evidence="3" id="KW-0418">Kinase</keyword>
<evidence type="ECO:0000256" key="1">
    <source>
        <dbReference type="SAM" id="Phobius"/>
    </source>
</evidence>
<gene>
    <name evidence="2" type="ORF">EP57_07080</name>
    <name evidence="3" type="ORF">HB811_04380</name>
    <name evidence="4" type="ORF">HB847_00845</name>
    <name evidence="6" type="ORF">HB907_00950</name>
    <name evidence="7" type="ORF">HCA46_01520</name>
    <name evidence="9" type="ORF">HCB25_06685</name>
    <name evidence="8" type="ORF">HCB27_10945</name>
    <name evidence="5" type="ORF">HCI99_16450</name>
</gene>
<evidence type="ECO:0000313" key="3">
    <source>
        <dbReference type="EMBL" id="MBC1316002.1"/>
    </source>
</evidence>
<evidence type="ECO:0000313" key="5">
    <source>
        <dbReference type="EMBL" id="MBC1493413.1"/>
    </source>
</evidence>
<proteinExistence type="predicted"/>
<evidence type="ECO:0000313" key="16">
    <source>
        <dbReference type="Proteomes" id="UP000586951"/>
    </source>
</evidence>
<dbReference type="Proteomes" id="UP000550367">
    <property type="component" value="Unassembled WGS sequence"/>
</dbReference>
<evidence type="ECO:0000313" key="6">
    <source>
        <dbReference type="EMBL" id="MBC1563953.1"/>
    </source>
</evidence>
<keyword evidence="1" id="KW-0472">Membrane</keyword>
<evidence type="ECO:0000313" key="4">
    <source>
        <dbReference type="EMBL" id="MBC1370894.1"/>
    </source>
</evidence>
<evidence type="ECO:0000313" key="13">
    <source>
        <dbReference type="Proteomes" id="UP000543379"/>
    </source>
</evidence>
<keyword evidence="1" id="KW-1133">Transmembrane helix</keyword>
<evidence type="ECO:0000313" key="15">
    <source>
        <dbReference type="Proteomes" id="UP000550367"/>
    </source>
</evidence>
<name>A0A099WAW6_9LIST</name>
<evidence type="ECO:0000313" key="10">
    <source>
        <dbReference type="Proteomes" id="UP000029844"/>
    </source>
</evidence>
<dbReference type="NCBIfam" id="NF041013">
    <property type="entry name" value="T4P_ComGE"/>
    <property type="match status" value="1"/>
</dbReference>
<dbReference type="OrthoDB" id="2364187at2"/>